<proteinExistence type="predicted"/>
<reference evidence="2" key="1">
    <citation type="journal article" date="2024" name="Proc. Natl. Acad. Sci. U.S.A.">
        <title>Extraordinary preservation of gene collinearity over three hundred million years revealed in homosporous lycophytes.</title>
        <authorList>
            <person name="Li C."/>
            <person name="Wickell D."/>
            <person name="Kuo L.Y."/>
            <person name="Chen X."/>
            <person name="Nie B."/>
            <person name="Liao X."/>
            <person name="Peng D."/>
            <person name="Ji J."/>
            <person name="Jenkins J."/>
            <person name="Williams M."/>
            <person name="Shu S."/>
            <person name="Plott C."/>
            <person name="Barry K."/>
            <person name="Rajasekar S."/>
            <person name="Grimwood J."/>
            <person name="Han X."/>
            <person name="Sun S."/>
            <person name="Hou Z."/>
            <person name="He W."/>
            <person name="Dai G."/>
            <person name="Sun C."/>
            <person name="Schmutz J."/>
            <person name="Leebens-Mack J.H."/>
            <person name="Li F.W."/>
            <person name="Wang L."/>
        </authorList>
    </citation>
    <scope>NUCLEOTIDE SEQUENCE [LARGE SCALE GENOMIC DNA]</scope>
    <source>
        <strain evidence="2">cv. PW_Plant_1</strain>
    </source>
</reference>
<keyword evidence="2" id="KW-1185">Reference proteome</keyword>
<protein>
    <submittedName>
        <fullName evidence="1">Uncharacterized protein</fullName>
    </submittedName>
</protein>
<accession>A0ACC2E1Z1</accession>
<organism evidence="1 2">
    <name type="scientific">Diphasiastrum complanatum</name>
    <name type="common">Issler's clubmoss</name>
    <name type="synonym">Lycopodium complanatum</name>
    <dbReference type="NCBI Taxonomy" id="34168"/>
    <lineage>
        <taxon>Eukaryota</taxon>
        <taxon>Viridiplantae</taxon>
        <taxon>Streptophyta</taxon>
        <taxon>Embryophyta</taxon>
        <taxon>Tracheophyta</taxon>
        <taxon>Lycopodiopsida</taxon>
        <taxon>Lycopodiales</taxon>
        <taxon>Lycopodiaceae</taxon>
        <taxon>Lycopodioideae</taxon>
        <taxon>Diphasiastrum</taxon>
    </lineage>
</organism>
<sequence length="1027" mass="112920">MHHLHQQTHVAQQSIRKKLRVPSAPAASPQSDDSAGSATALEVRQLESDAQQADHPDQFELSSISLRGYNGISQHTNMNDIVPLQKGHIMTSEQYNFPTGAELFVAPASKGNNYVSASSGDLPSVSPPLLGAFLSGQGQALNSGAFSNQTSSLSKTACWNTFHAQLGQYNMNPPTITANSPQGVPAITSSNPLQYSVDGTFFVGTNTQTGSYGNNNKDLLMASFFPGANAQADAMQLFLMNSGYNAYPDASTEANMVLLGPSTGITVQEGHLYNDGQSHQPFIGNPCPPSALSTTSLSPRSSLTSIADPTITHPGISTTFPTTRTNNAHNSWKNGSEFLCTASGEAAVHMKMLSNLGTSSLNSDHLSMQEISDSGIKQTGLIYTPSDSHGPLHIGRSNRCDIESTNAGAVTYSQSLNLSLSSQRPSATQLHNFDLQLQPNIHRTGTIAQLEAGDSNISVVAGSFNFLSSNKYLKAAQQLLNEVCNVGRERRNIACRSEHSHFPAGPNSSDMLSTSRESSALQDHSPNKDGARLGQAVPSASVNDCREPTTSLSVEERQECEVKKSKLVNMLQEVDKRYRQYHDQMQVLIGSFDSIVGVGAATPYTALALQAMSRYFRCLRDAIFGQIQIVCKALGEEGIGKHITSTGNMSRLRFVDQQLRQQRAFQQLGMLQQHAWRPQRGLPERSVSILRAWLFEHFLHPYPKDADKMMLARQAGLTRSQVSNWFINARVRLWKPMVEEMYQEEAKDLEVETDVRLTDEVHDSMNFEEGNAEASARRKHCKVESNLDHNYTNLLQTEGATEQQNFLEGNVLASGFLPTNILSMRKQVPGTMRDISDAHLLEDGQKERLGFVQNKKSRVNSHDPDILLSNMPMEVDMKYDDTSSNAIDETDQKFSMASRNGTEQYSFSFNGSIHADVACFGAYDQHNNNRYEVDAGFDSRCPGNSVSLTLGLRHCDNLSGDQQAYFHGTQNATVRSRENANSNNHEYSDLYEASGKLNSDQTNDPRSSNYHSRKHIESHLLHDFVIS</sequence>
<dbReference type="EMBL" id="CM055095">
    <property type="protein sequence ID" value="KAJ7560508.1"/>
    <property type="molecule type" value="Genomic_DNA"/>
</dbReference>
<comment type="caution">
    <text evidence="1">The sequence shown here is derived from an EMBL/GenBank/DDBJ whole genome shotgun (WGS) entry which is preliminary data.</text>
</comment>
<dbReference type="Proteomes" id="UP001162992">
    <property type="component" value="Chromosome 4"/>
</dbReference>
<evidence type="ECO:0000313" key="2">
    <source>
        <dbReference type="Proteomes" id="UP001162992"/>
    </source>
</evidence>
<gene>
    <name evidence="1" type="ORF">O6H91_04G132900</name>
</gene>
<evidence type="ECO:0000313" key="1">
    <source>
        <dbReference type="EMBL" id="KAJ7560508.1"/>
    </source>
</evidence>
<name>A0ACC2E1Z1_DIPCM</name>